<dbReference type="GeneID" id="78276554"/>
<dbReference type="RefSeq" id="WP_076342366.1">
    <property type="nucleotide sequence ID" value="NZ_CAPDDE010000004.1"/>
</dbReference>
<name>A0A1U7NJP0_9FIRM</name>
<dbReference type="OrthoDB" id="1188001at2"/>
<sequence length="330" mass="38131">MALEHSLERITYINNGKKEQLQVADLIWAFYHQNGLYLISKEHHIYVFEINKDKVDSIYEALQKSNPSIYTGALKGHRIGLRSLPNTRDYGGMQTTDGRFILPKKLIRSGELHKASKEDKKTLLNEYDLKTIVDLRSEAERLLQPDPIMLPVMHYDDTARELSELDLLQHDLKAKGITGTLFEAKELMEKLYEDLVVSKQGINCYKKLFRILLDHEEGAFLWHCTQGKDRTGIGAMLILSALGVSKEDIYKDYEQSSLYLKGQKEDLLLKCEKHPEWKEGVDAWCEAKKKYLDIAYENIKDAYGSVDRYLKEALELSQEDITTLQDRLLV</sequence>
<accession>A0A1U7NJP0</accession>
<evidence type="ECO:0000256" key="1">
    <source>
        <dbReference type="ARBA" id="ARBA00009580"/>
    </source>
</evidence>
<organism evidence="2 3">
    <name type="scientific">Dubosiella newyorkensis</name>
    <dbReference type="NCBI Taxonomy" id="1862672"/>
    <lineage>
        <taxon>Bacteria</taxon>
        <taxon>Bacillati</taxon>
        <taxon>Bacillota</taxon>
        <taxon>Erysipelotrichia</taxon>
        <taxon>Erysipelotrichales</taxon>
        <taxon>Erysipelotrichaceae</taxon>
        <taxon>Dubosiella</taxon>
    </lineage>
</organism>
<evidence type="ECO:0000313" key="2">
    <source>
        <dbReference type="EMBL" id="OLU43882.1"/>
    </source>
</evidence>
<dbReference type="GO" id="GO:0004721">
    <property type="term" value="F:phosphoprotein phosphatase activity"/>
    <property type="evidence" value="ECO:0007669"/>
    <property type="project" value="InterPro"/>
</dbReference>
<dbReference type="Pfam" id="PF13350">
    <property type="entry name" value="Y_phosphatase3"/>
    <property type="match status" value="1"/>
</dbReference>
<dbReference type="InterPro" id="IPR029021">
    <property type="entry name" value="Prot-tyrosine_phosphatase-like"/>
</dbReference>
<keyword evidence="3" id="KW-1185">Reference proteome</keyword>
<dbReference type="STRING" id="1862672.BO225_11500"/>
<dbReference type="Proteomes" id="UP000186705">
    <property type="component" value="Unassembled WGS sequence"/>
</dbReference>
<dbReference type="PANTHER" id="PTHR31126">
    <property type="entry name" value="TYROSINE-PROTEIN PHOSPHATASE"/>
    <property type="match status" value="1"/>
</dbReference>
<dbReference type="AlphaFoldDB" id="A0A1U7NJP0"/>
<dbReference type="SUPFAM" id="SSF52799">
    <property type="entry name" value="(Phosphotyrosine protein) phosphatases II"/>
    <property type="match status" value="1"/>
</dbReference>
<dbReference type="Gene3D" id="3.90.190.10">
    <property type="entry name" value="Protein tyrosine phosphatase superfamily"/>
    <property type="match status" value="1"/>
</dbReference>
<evidence type="ECO:0008006" key="4">
    <source>
        <dbReference type="Google" id="ProtNLM"/>
    </source>
</evidence>
<comment type="similarity">
    <text evidence="1">Belongs to the protein-tyrosine phosphatase family.</text>
</comment>
<gene>
    <name evidence="2" type="ORF">BO225_11500</name>
</gene>
<dbReference type="PANTHER" id="PTHR31126:SF1">
    <property type="entry name" value="TYROSINE SPECIFIC PROTEIN PHOSPHATASES DOMAIN-CONTAINING PROTEIN"/>
    <property type="match status" value="1"/>
</dbReference>
<comment type="caution">
    <text evidence="2">The sequence shown here is derived from an EMBL/GenBank/DDBJ whole genome shotgun (WGS) entry which is preliminary data.</text>
</comment>
<protein>
    <recommendedName>
        <fullName evidence="4">Tyrosine specific protein phosphatases domain-containing protein</fullName>
    </recommendedName>
</protein>
<proteinExistence type="inferred from homology"/>
<reference evidence="2 3" key="1">
    <citation type="submission" date="2016-11" db="EMBL/GenBank/DDBJ databases">
        <title>Description of two novel members of the family Erysipelotrichaceae: Ileibacterium lipovorans gen. nov., sp. nov. and Dubosiella newyorkensis, gen. nov., sp. nov.</title>
        <authorList>
            <person name="Cox L.M."/>
            <person name="Sohn J."/>
            <person name="Tyrrell K.L."/>
            <person name="Citron D.M."/>
            <person name="Lawson P.A."/>
            <person name="Patel N.B."/>
            <person name="Iizumi T."/>
            <person name="Perez-Perez G.I."/>
            <person name="Goldstein E.J."/>
            <person name="Blaser M.J."/>
        </authorList>
    </citation>
    <scope>NUCLEOTIDE SEQUENCE [LARGE SCALE GENOMIC DNA]</scope>
    <source>
        <strain evidence="2 3">NYU-BL-A4</strain>
    </source>
</reference>
<dbReference type="InterPro" id="IPR026893">
    <property type="entry name" value="Tyr/Ser_Pase_IphP-type"/>
</dbReference>
<dbReference type="EMBL" id="MPKA01000139">
    <property type="protein sequence ID" value="OLU43882.1"/>
    <property type="molecule type" value="Genomic_DNA"/>
</dbReference>
<evidence type="ECO:0000313" key="3">
    <source>
        <dbReference type="Proteomes" id="UP000186705"/>
    </source>
</evidence>